<comment type="caution">
    <text evidence="1">The sequence shown here is derived from an EMBL/GenBank/DDBJ whole genome shotgun (WGS) entry which is preliminary data.</text>
</comment>
<accession>A0ABS8ZVE6</accession>
<protein>
    <recommendedName>
        <fullName evidence="3">Phosphoadenosine phosphosulfate reductase</fullName>
    </recommendedName>
</protein>
<sequence>MERRAPEASTHVDTNPIHHTELMPYAWSYGMGAESTTGIYRMLTDPNARPDTIAPDYSNLVVVIAQTGDEWSTTGKLVERHILPLLRKHNVRLVEVARKGPTKKDGVAVLQDTRQPYRLHLEGAYKLSHENRSTGTMPQLGGVRKCSQKAKGWPQDAWRAKEFGDRRYIHAIGFNVNEYTRITRDSAYSMGGQRIPTYPIYEWGWSRQDCIDYLSRELGVVWPKSCCRHCPYAGCQAGWPEQLARFATLPAEAAQHIIDEYVCTALNPRSGLFGPGKSLISRLQRDRVTEPVKLAAARMKRMPWAVYRVRRFYSAPAHAIRSVDRVLLGGHLVAYAALEEMSDLVGVPLVRHEQIAGAPVRGGDRDIHRRLWVRQRQDETYPAMEEFYTVAPAQAFDKATDRFDDTWAAHTDTVLARLECRCEAAAEVVRHALTRSRFTSAS</sequence>
<reference evidence="1 2" key="1">
    <citation type="submission" date="2021-12" db="EMBL/GenBank/DDBJ databases">
        <title>Genome sequence of Kibdelosporangium philippinense ATCC 49844.</title>
        <authorList>
            <person name="Fedorov E.A."/>
            <person name="Omeragic M."/>
            <person name="Shalygina K.F."/>
            <person name="Maclea K.S."/>
        </authorList>
    </citation>
    <scope>NUCLEOTIDE SEQUENCE [LARGE SCALE GENOMIC DNA]</scope>
    <source>
        <strain evidence="1 2">ATCC 49844</strain>
    </source>
</reference>
<evidence type="ECO:0000313" key="2">
    <source>
        <dbReference type="Proteomes" id="UP001521150"/>
    </source>
</evidence>
<dbReference type="Proteomes" id="UP001521150">
    <property type="component" value="Unassembled WGS sequence"/>
</dbReference>
<proteinExistence type="predicted"/>
<keyword evidence="2" id="KW-1185">Reference proteome</keyword>
<organism evidence="1 2">
    <name type="scientific">Kibdelosporangium philippinense</name>
    <dbReference type="NCBI Taxonomy" id="211113"/>
    <lineage>
        <taxon>Bacteria</taxon>
        <taxon>Bacillati</taxon>
        <taxon>Actinomycetota</taxon>
        <taxon>Actinomycetes</taxon>
        <taxon>Pseudonocardiales</taxon>
        <taxon>Pseudonocardiaceae</taxon>
        <taxon>Kibdelosporangium</taxon>
    </lineage>
</organism>
<gene>
    <name evidence="1" type="ORF">LWC34_54145</name>
</gene>
<dbReference type="RefSeq" id="WP_233734452.1">
    <property type="nucleotide sequence ID" value="NZ_JAJVCN010000005.1"/>
</dbReference>
<name>A0ABS8ZVE6_9PSEU</name>
<dbReference type="EMBL" id="JAJVCN010000005">
    <property type="protein sequence ID" value="MCE7011700.1"/>
    <property type="molecule type" value="Genomic_DNA"/>
</dbReference>
<evidence type="ECO:0008006" key="3">
    <source>
        <dbReference type="Google" id="ProtNLM"/>
    </source>
</evidence>
<evidence type="ECO:0000313" key="1">
    <source>
        <dbReference type="EMBL" id="MCE7011700.1"/>
    </source>
</evidence>